<evidence type="ECO:0000256" key="3">
    <source>
        <dbReference type="ARBA" id="ARBA00022679"/>
    </source>
</evidence>
<evidence type="ECO:0000256" key="8">
    <source>
        <dbReference type="ARBA" id="ARBA00048679"/>
    </source>
</evidence>
<dbReference type="InterPro" id="IPR008271">
    <property type="entry name" value="Ser/Thr_kinase_AS"/>
</dbReference>
<dbReference type="EC" id="2.7.11.1" evidence="1"/>
<dbReference type="Gene3D" id="3.30.10.20">
    <property type="match status" value="4"/>
</dbReference>
<dbReference type="AlphaFoldDB" id="A0A0M5M2X7"/>
<proteinExistence type="predicted"/>
<keyword evidence="5 12" id="KW-0418">Kinase</keyword>
<feature type="domain" description="PASTA" evidence="11">
    <location>
        <begin position="512"/>
        <end position="579"/>
    </location>
</feature>
<dbReference type="SMART" id="SM00220">
    <property type="entry name" value="S_TKc"/>
    <property type="match status" value="1"/>
</dbReference>
<keyword evidence="9" id="KW-1133">Transmembrane helix</keyword>
<evidence type="ECO:0000259" key="11">
    <source>
        <dbReference type="PROSITE" id="PS51178"/>
    </source>
</evidence>
<dbReference type="CDD" id="cd06577">
    <property type="entry name" value="PASTA_pknB"/>
    <property type="match status" value="4"/>
</dbReference>
<keyword evidence="3" id="KW-0808">Transferase</keyword>
<dbReference type="OrthoDB" id="9762169at2"/>
<feature type="domain" description="PASTA" evidence="11">
    <location>
        <begin position="648"/>
        <end position="710"/>
    </location>
</feature>
<dbReference type="GO" id="GO:0005524">
    <property type="term" value="F:ATP binding"/>
    <property type="evidence" value="ECO:0007669"/>
    <property type="project" value="UniProtKB-KW"/>
</dbReference>
<evidence type="ECO:0000256" key="7">
    <source>
        <dbReference type="ARBA" id="ARBA00047899"/>
    </source>
</evidence>
<gene>
    <name evidence="12" type="ORF">AOC05_04620</name>
</gene>
<comment type="catalytic activity">
    <reaction evidence="8">
        <text>L-seryl-[protein] + ATP = O-phospho-L-seryl-[protein] + ADP + H(+)</text>
        <dbReference type="Rhea" id="RHEA:17989"/>
        <dbReference type="Rhea" id="RHEA-COMP:9863"/>
        <dbReference type="Rhea" id="RHEA-COMP:11604"/>
        <dbReference type="ChEBI" id="CHEBI:15378"/>
        <dbReference type="ChEBI" id="CHEBI:29999"/>
        <dbReference type="ChEBI" id="CHEBI:30616"/>
        <dbReference type="ChEBI" id="CHEBI:83421"/>
        <dbReference type="ChEBI" id="CHEBI:456216"/>
        <dbReference type="EC" id="2.7.11.1"/>
    </reaction>
</comment>
<evidence type="ECO:0000313" key="12">
    <source>
        <dbReference type="EMBL" id="ALE91770.1"/>
    </source>
</evidence>
<dbReference type="PROSITE" id="PS51178">
    <property type="entry name" value="PASTA"/>
    <property type="match status" value="4"/>
</dbReference>
<keyword evidence="2" id="KW-0723">Serine/threonine-protein kinase</keyword>
<dbReference type="SUPFAM" id="SSF56112">
    <property type="entry name" value="Protein kinase-like (PK-like)"/>
    <property type="match status" value="1"/>
</dbReference>
<feature type="domain" description="PASTA" evidence="11">
    <location>
        <begin position="443"/>
        <end position="506"/>
    </location>
</feature>
<evidence type="ECO:0000256" key="4">
    <source>
        <dbReference type="ARBA" id="ARBA00022741"/>
    </source>
</evidence>
<organism evidence="12 13">
    <name type="scientific">Arthrobacter alpinus</name>
    <dbReference type="NCBI Taxonomy" id="656366"/>
    <lineage>
        <taxon>Bacteria</taxon>
        <taxon>Bacillati</taxon>
        <taxon>Actinomycetota</taxon>
        <taxon>Actinomycetes</taxon>
        <taxon>Micrococcales</taxon>
        <taxon>Micrococcaceae</taxon>
        <taxon>Arthrobacter</taxon>
    </lineage>
</organism>
<evidence type="ECO:0000256" key="1">
    <source>
        <dbReference type="ARBA" id="ARBA00012513"/>
    </source>
</evidence>
<dbReference type="SMART" id="SM00740">
    <property type="entry name" value="PASTA"/>
    <property type="match status" value="4"/>
</dbReference>
<keyword evidence="9" id="KW-0472">Membrane</keyword>
<dbReference type="Gene3D" id="1.10.510.10">
    <property type="entry name" value="Transferase(Phosphotransferase) domain 1"/>
    <property type="match status" value="1"/>
</dbReference>
<dbReference type="PROSITE" id="PS50011">
    <property type="entry name" value="PROTEIN_KINASE_DOM"/>
    <property type="match status" value="1"/>
</dbReference>
<dbReference type="FunFam" id="3.30.200.20:FF:000035">
    <property type="entry name" value="Serine/threonine protein kinase Stk1"/>
    <property type="match status" value="1"/>
</dbReference>
<feature type="domain" description="Protein kinase" evidence="10">
    <location>
        <begin position="19"/>
        <end position="278"/>
    </location>
</feature>
<keyword evidence="6" id="KW-0067">ATP-binding</keyword>
<evidence type="ECO:0000256" key="2">
    <source>
        <dbReference type="ARBA" id="ARBA00022527"/>
    </source>
</evidence>
<dbReference type="PROSITE" id="PS00108">
    <property type="entry name" value="PROTEIN_KINASE_ST"/>
    <property type="match status" value="1"/>
</dbReference>
<dbReference type="FunFam" id="1.10.510.10:FF:000021">
    <property type="entry name" value="Serine/threonine protein kinase"/>
    <property type="match status" value="1"/>
</dbReference>
<sequence>MVQDVPNDPLIGSTIDDRYLVLSKVARGGMSTVYLAKDVRLNRNIALKILHPHLATDNAFIERLQREAWSAASLSHPHVVQIHDHGAGAAHAYLVLEYIDGHTLRDVINKEHALTPRQALDLLDPIVEGLAAAHAAGLVHRDVKPENVLISRSGWVKIGDFGLSRAVTTTTNTGTLLGTVGYIAPELVNGEGGDARSDIYSAGIMLYELLTGEQPFHGQVPIAVAMAHVRDAVPAPSTIVPGLPAEMDELVRYMTEKDPDNRPANGASLLEDLRHIWATLTPAELDAGGSKDSSAPEFAAGPSAAADTAALTSALGRVEDQAAGTDVIEISGDSRATTVITAPTYPTSILPASSRLYVDDTESAVPGVGPDAFGDYDSDDAASGQALSKREARAEAKTRAKAAAQPTKTLGTGHPRRRAIIWVAVVVVLGILAAFAGWFLALGPGALATVPDVHNKSVTQAQKLLNEQGFERLPTTDVFDELVAAGTVVDTDPAAGASQRRFLGVTMHVSRGPVLYNVPQVAGKPLPEATTALTDAHLALGTVAEAFDEKVPAGIVLSQDPPTGTEFRNGTKVNLAVSKGPTPIPVPSVVGKTDAAAKTALKDLGLVPAIAPEQLNSPTVPAGSVLSQTPESGNLTAGGTVTLTLSKGPKMVKVPDMVGKQAGAATAELKALGFNVSVENLLGGFFGTVRFQDPQGGEAPEGSIITLKVI</sequence>
<dbReference type="CDD" id="cd14014">
    <property type="entry name" value="STKc_PknB_like"/>
    <property type="match status" value="1"/>
</dbReference>
<dbReference type="GO" id="GO:0045717">
    <property type="term" value="P:negative regulation of fatty acid biosynthetic process"/>
    <property type="evidence" value="ECO:0007669"/>
    <property type="project" value="UniProtKB-ARBA"/>
</dbReference>
<evidence type="ECO:0000313" key="13">
    <source>
        <dbReference type="Proteomes" id="UP000062833"/>
    </source>
</evidence>
<keyword evidence="13" id="KW-1185">Reference proteome</keyword>
<dbReference type="EMBL" id="CP012677">
    <property type="protein sequence ID" value="ALE91770.1"/>
    <property type="molecule type" value="Genomic_DNA"/>
</dbReference>
<reference evidence="13" key="1">
    <citation type="submission" date="2015-09" db="EMBL/GenBank/DDBJ databases">
        <title>Complete genome of Arthrobacter alpinus strain R3.8.</title>
        <authorList>
            <person name="See-Too W.S."/>
            <person name="Chan K.G."/>
        </authorList>
    </citation>
    <scope>NUCLEOTIDE SEQUENCE [LARGE SCALE GENOMIC DNA]</scope>
    <source>
        <strain evidence="13">R3.8</strain>
    </source>
</reference>
<dbReference type="PATRIC" id="fig|656366.3.peg.994"/>
<dbReference type="Pfam" id="PF03793">
    <property type="entry name" value="PASTA"/>
    <property type="match status" value="4"/>
</dbReference>
<evidence type="ECO:0000256" key="6">
    <source>
        <dbReference type="ARBA" id="ARBA00022840"/>
    </source>
</evidence>
<dbReference type="InterPro" id="IPR005543">
    <property type="entry name" value="PASTA_dom"/>
</dbReference>
<dbReference type="GO" id="GO:0004674">
    <property type="term" value="F:protein serine/threonine kinase activity"/>
    <property type="evidence" value="ECO:0007669"/>
    <property type="project" value="UniProtKB-KW"/>
</dbReference>
<dbReference type="Proteomes" id="UP000062833">
    <property type="component" value="Chromosome"/>
</dbReference>
<evidence type="ECO:0000256" key="5">
    <source>
        <dbReference type="ARBA" id="ARBA00022777"/>
    </source>
</evidence>
<name>A0A0M5M2X7_9MICC</name>
<feature type="transmembrane region" description="Helical" evidence="9">
    <location>
        <begin position="419"/>
        <end position="441"/>
    </location>
</feature>
<dbReference type="KEGG" id="aaq:AOC05_04620"/>
<dbReference type="Pfam" id="PF00069">
    <property type="entry name" value="Pkinase"/>
    <property type="match status" value="1"/>
</dbReference>
<evidence type="ECO:0000256" key="9">
    <source>
        <dbReference type="SAM" id="Phobius"/>
    </source>
</evidence>
<dbReference type="Gene3D" id="3.30.200.20">
    <property type="entry name" value="Phosphorylase Kinase, domain 1"/>
    <property type="match status" value="1"/>
</dbReference>
<protein>
    <recommendedName>
        <fullName evidence="1">non-specific serine/threonine protein kinase</fullName>
        <ecNumber evidence="1">2.7.11.1</ecNumber>
    </recommendedName>
</protein>
<comment type="catalytic activity">
    <reaction evidence="7">
        <text>L-threonyl-[protein] + ATP = O-phospho-L-threonyl-[protein] + ADP + H(+)</text>
        <dbReference type="Rhea" id="RHEA:46608"/>
        <dbReference type="Rhea" id="RHEA-COMP:11060"/>
        <dbReference type="Rhea" id="RHEA-COMP:11605"/>
        <dbReference type="ChEBI" id="CHEBI:15378"/>
        <dbReference type="ChEBI" id="CHEBI:30013"/>
        <dbReference type="ChEBI" id="CHEBI:30616"/>
        <dbReference type="ChEBI" id="CHEBI:61977"/>
        <dbReference type="ChEBI" id="CHEBI:456216"/>
        <dbReference type="EC" id="2.7.11.1"/>
    </reaction>
</comment>
<feature type="domain" description="PASTA" evidence="11">
    <location>
        <begin position="580"/>
        <end position="647"/>
    </location>
</feature>
<evidence type="ECO:0000259" key="10">
    <source>
        <dbReference type="PROSITE" id="PS50011"/>
    </source>
</evidence>
<accession>A0A0M5M2X7</accession>
<dbReference type="InterPro" id="IPR000719">
    <property type="entry name" value="Prot_kinase_dom"/>
</dbReference>
<dbReference type="PANTHER" id="PTHR43289">
    <property type="entry name" value="MITOGEN-ACTIVATED PROTEIN KINASE KINASE KINASE 20-RELATED"/>
    <property type="match status" value="1"/>
</dbReference>
<dbReference type="PANTHER" id="PTHR43289:SF34">
    <property type="entry name" value="SERINE_THREONINE-PROTEIN KINASE YBDM-RELATED"/>
    <property type="match status" value="1"/>
</dbReference>
<keyword evidence="4" id="KW-0547">Nucleotide-binding</keyword>
<keyword evidence="9" id="KW-0812">Transmembrane</keyword>
<dbReference type="InterPro" id="IPR011009">
    <property type="entry name" value="Kinase-like_dom_sf"/>
</dbReference>